<dbReference type="Gene3D" id="3.40.50.880">
    <property type="match status" value="1"/>
</dbReference>
<sequence length="306" mass="33425">MRWRAMISIPVRTSEPLRFLVAESENHEQREARRARVGRSSGESYCETLRQIAPDAECRRVAPADADADLPDREAIRAYDAVFVTGSPLHVYNDMPETRRQIAFMRDVFESGVPSFGSCAGLQLAVAAAGGTVRSMDRQEAGIARRISPTVAGRDHPLLAGRGPAWDAPAIHGDEVVDLPPGATLLATNAVTRVQAAEIRHAGGIFWGVQYHPELSLAEIAAALRREAGDLVEAGLALTEDAVTHQAEMLDALDLRPDRIDLRWRLGVDAELAETDRRRTELNNFIRHLVIPSRDHADAALAIVAA</sequence>
<dbReference type="PANTHER" id="PTHR42695">
    <property type="entry name" value="GLUTAMINE AMIDOTRANSFERASE YLR126C-RELATED"/>
    <property type="match status" value="1"/>
</dbReference>
<keyword evidence="3" id="KW-1185">Reference proteome</keyword>
<dbReference type="InterPro" id="IPR044992">
    <property type="entry name" value="ChyE-like"/>
</dbReference>
<dbReference type="PROSITE" id="PS51273">
    <property type="entry name" value="GATASE_TYPE_1"/>
    <property type="match status" value="1"/>
</dbReference>
<dbReference type="SUPFAM" id="SSF52317">
    <property type="entry name" value="Class I glutamine amidotransferase-like"/>
    <property type="match status" value="1"/>
</dbReference>
<accession>A0A1H8DQ43</accession>
<evidence type="ECO:0000313" key="3">
    <source>
        <dbReference type="Proteomes" id="UP000199206"/>
    </source>
</evidence>
<dbReference type="EMBL" id="FOCF01000004">
    <property type="protein sequence ID" value="SEN08944.1"/>
    <property type="molecule type" value="Genomic_DNA"/>
</dbReference>
<dbReference type="Proteomes" id="UP000199206">
    <property type="component" value="Unassembled WGS sequence"/>
</dbReference>
<dbReference type="GO" id="GO:0005829">
    <property type="term" value="C:cytosol"/>
    <property type="evidence" value="ECO:0007669"/>
    <property type="project" value="TreeGrafter"/>
</dbReference>
<dbReference type="Pfam" id="PF00117">
    <property type="entry name" value="GATase"/>
    <property type="match status" value="1"/>
</dbReference>
<feature type="domain" description="Glutamine amidotransferase" evidence="1">
    <location>
        <begin position="70"/>
        <end position="219"/>
    </location>
</feature>
<evidence type="ECO:0000259" key="1">
    <source>
        <dbReference type="Pfam" id="PF00117"/>
    </source>
</evidence>
<protein>
    <submittedName>
        <fullName evidence="2">GMP synthase (Glutamine-hydrolysing)</fullName>
    </submittedName>
</protein>
<proteinExistence type="predicted"/>
<dbReference type="STRING" id="1166340.SAMN05192583_2001"/>
<reference evidence="3" key="1">
    <citation type="submission" date="2016-10" db="EMBL/GenBank/DDBJ databases">
        <authorList>
            <person name="Varghese N."/>
            <person name="Submissions S."/>
        </authorList>
    </citation>
    <scope>NUCLEOTIDE SEQUENCE [LARGE SCALE GENOMIC DNA]</scope>
    <source>
        <strain evidence="3">S6-262</strain>
    </source>
</reference>
<dbReference type="InterPro" id="IPR029062">
    <property type="entry name" value="Class_I_gatase-like"/>
</dbReference>
<dbReference type="AlphaFoldDB" id="A0A1H8DQ43"/>
<gene>
    <name evidence="2" type="ORF">SAMN05192583_2001</name>
</gene>
<organism evidence="2 3">
    <name type="scientific">Sphingomonas gellani</name>
    <dbReference type="NCBI Taxonomy" id="1166340"/>
    <lineage>
        <taxon>Bacteria</taxon>
        <taxon>Pseudomonadati</taxon>
        <taxon>Pseudomonadota</taxon>
        <taxon>Alphaproteobacteria</taxon>
        <taxon>Sphingomonadales</taxon>
        <taxon>Sphingomonadaceae</taxon>
        <taxon>Sphingomonas</taxon>
    </lineage>
</organism>
<dbReference type="CDD" id="cd01741">
    <property type="entry name" value="GATase1_1"/>
    <property type="match status" value="1"/>
</dbReference>
<name>A0A1H8DQ43_9SPHN</name>
<evidence type="ECO:0000313" key="2">
    <source>
        <dbReference type="EMBL" id="SEN08944.1"/>
    </source>
</evidence>
<dbReference type="InterPro" id="IPR017926">
    <property type="entry name" value="GATASE"/>
</dbReference>
<dbReference type="PANTHER" id="PTHR42695:SF5">
    <property type="entry name" value="GLUTAMINE AMIDOTRANSFERASE YLR126C-RELATED"/>
    <property type="match status" value="1"/>
</dbReference>